<dbReference type="OrthoDB" id="9809406at2"/>
<proteinExistence type="predicted"/>
<keyword evidence="1" id="KW-0732">Signal</keyword>
<organism evidence="3 4">
    <name type="scientific">Acetatifactor muris</name>
    <dbReference type="NCBI Taxonomy" id="879566"/>
    <lineage>
        <taxon>Bacteria</taxon>
        <taxon>Bacillati</taxon>
        <taxon>Bacillota</taxon>
        <taxon>Clostridia</taxon>
        <taxon>Lachnospirales</taxon>
        <taxon>Lachnospiraceae</taxon>
        <taxon>Acetatifactor</taxon>
    </lineage>
</organism>
<evidence type="ECO:0000313" key="3">
    <source>
        <dbReference type="EMBL" id="SOY29351.1"/>
    </source>
</evidence>
<feature type="domain" description="GerMN" evidence="2">
    <location>
        <begin position="60"/>
        <end position="145"/>
    </location>
</feature>
<dbReference type="RefSeq" id="WP_146040020.1">
    <property type="nucleotide sequence ID" value="NZ_JANJZD010000009.1"/>
</dbReference>
<keyword evidence="4" id="KW-1185">Reference proteome</keyword>
<evidence type="ECO:0000259" key="2">
    <source>
        <dbReference type="SMART" id="SM00909"/>
    </source>
</evidence>
<sequence>MVRKICVVMMLFAGLILMSACGENDEKRGNIYQVYCVSNSETRVEVHDYEMTAAEPEEQLMELMNCLSTNPEKLEYKVPFAMGFQVLDMELKEGNLLINVDAAYKELPVYTEVLVRAAIVRTLTQLPEVRLIMLTVEGEQLSDNKGNAVGWMNAEQFIDNDGNEINTYEMARVKLYFADENGTNLIAAYREKHYSTNTLLERFVVEELIAGPSGQVDGLYPCVNPNTKVINVTTKDGICYVNLDENFLTVVNNVSTDVSVYAITNSLVELSNINKVQILVNGEVPSQFSTSTFERNLDIVTTREQ</sequence>
<protein>
    <submittedName>
        <fullName evidence="3">Sporulation and spore germination</fullName>
    </submittedName>
</protein>
<gene>
    <name evidence="3" type="ORF">AMURIS_02066</name>
</gene>
<dbReference type="Pfam" id="PF10646">
    <property type="entry name" value="Germane"/>
    <property type="match status" value="2"/>
</dbReference>
<dbReference type="SMART" id="SM00909">
    <property type="entry name" value="Germane"/>
    <property type="match status" value="2"/>
</dbReference>
<dbReference type="InterPro" id="IPR019606">
    <property type="entry name" value="GerMN"/>
</dbReference>
<name>A0A2K4ZFV9_9FIRM</name>
<accession>A0A2K4ZFV9</accession>
<feature type="domain" description="GerMN" evidence="2">
    <location>
        <begin position="201"/>
        <end position="289"/>
    </location>
</feature>
<evidence type="ECO:0000313" key="4">
    <source>
        <dbReference type="Proteomes" id="UP000236311"/>
    </source>
</evidence>
<dbReference type="Proteomes" id="UP000236311">
    <property type="component" value="Unassembled WGS sequence"/>
</dbReference>
<feature type="signal peptide" evidence="1">
    <location>
        <begin position="1"/>
        <end position="22"/>
    </location>
</feature>
<dbReference type="AlphaFoldDB" id="A0A2K4ZFV9"/>
<reference evidence="3 4" key="1">
    <citation type="submission" date="2018-01" db="EMBL/GenBank/DDBJ databases">
        <authorList>
            <person name="Gaut B.S."/>
            <person name="Morton B.R."/>
            <person name="Clegg M.T."/>
            <person name="Duvall M.R."/>
        </authorList>
    </citation>
    <scope>NUCLEOTIDE SEQUENCE [LARGE SCALE GENOMIC DNA]</scope>
    <source>
        <strain evidence="3">GP69</strain>
    </source>
</reference>
<dbReference type="EMBL" id="OFSM01000009">
    <property type="protein sequence ID" value="SOY29351.1"/>
    <property type="molecule type" value="Genomic_DNA"/>
</dbReference>
<dbReference type="PROSITE" id="PS51257">
    <property type="entry name" value="PROKAR_LIPOPROTEIN"/>
    <property type="match status" value="1"/>
</dbReference>
<evidence type="ECO:0000256" key="1">
    <source>
        <dbReference type="SAM" id="SignalP"/>
    </source>
</evidence>
<feature type="chain" id="PRO_5039059391" evidence="1">
    <location>
        <begin position="23"/>
        <end position="305"/>
    </location>
</feature>